<sequence>MPAFLVGMAVTRKWPTEAPGKQSCSILNMELVLQLPHSKRKRTMEFSRLSYFILSILLMLEVVNSKKKQKSVSTVLDAKWEITPLVLEMSEYLSDESPTSFWNFVDVLSDQKKPIVFEETDKAYYERAIELIRSFLSEAQVSLLKFALSLHVYSPRVEMFCQIASQKQLQCPVAAYVDGNFECEMLQLQSAIKSAQAAPAKNHTVDILTLDHKYPGSDSGPLVILYGELGSPEFSEFHKYLSDKAKRGEIQYVIRHWVKERQQRKVRLSGYGVELQLKSTEYKAQDDTKVEGGGSEVTEEDEEEEVEGLNFSKLKSLYPDKVGELEKMKLSLIESSSELAPLKVWQFQELSLQAAQRILSAPKEEVLHVLMYIAQNFPTQARSLVKTVVSQEMKNEMRQNQDRFATTLHLQPSDTALFVNGMFFDLETQDIFTILEYIRDELRVTEGLNDVGVTDKKASKSLLALDLSSTGVDFGLDIRDSAVTWVNDIELDKQYNRWSSSLMDLLRPTFPGMIRSVRKNLYNLVICGDPSKKDVIPLIKLVQSFLIHNAPLRLGIVFAVDGTKTGLEDSGVALLNAYNYVAEMSDSAEALNFLTDVYAAASNVEMTPTLIHDLLKSKHSKADKEEVFGPDTDYNTGLQLAMDFVEKSGLRFMPQVLMNGVPLPQKSLTAEDFEEAVLSEIMNQTPVLQKAVYKNELKDNDNVIDYLMNRPNIMPRLNDRVLSTSKSKYLTLTKFANPTIRNLMDGKLNYASSKSHKKVHLISNWIITDLESDKGRSLYLNALSHMSDSSGMRTALIINSANPEEEKNLVNKAVLCAFSQVNEDKITKKVRNILENAKDIAKGVKGLKDFDLDDTCLKTVDEILVSHEIFIADGIGFPRGARGIVSNGRLLGPLDDGEIFTLDDYDLLERFSLSTYVDKIYRALTKNSEDPDSIDSDVIMKSVSLLASRPESKSRFEIKAFGEEHSVVKLPTSSNGPALDIVAIFDPVSNGAHKAGTILSTLQQVVNCDIKIFLNCVEKNSDMPLKSFYRYVLEPFIQFTPSGQMSPGPMAKFLNMPGAPLLTQNMLVPDNWMVESIASPHDLDNIKLDQVDSNVHSHFELEYLILEGHCFDSALGSPPRGLQIILGTENDPNEFDTIVMANLGYFQLKANPGEWTLKLRHGRSAALYDITGYSHLGNDFAFNATESGIKILLSSFRSHTVKLKVTKKPDKVNVDLLGEDNEENQGLWGSITSTFGGKDENPTEKDEVINIFSVASGHLYERFLRIMMLSVLKNTKSPVKFWFLKNYLSPTLKDFLPRMSKQYGFQYELVQYKWPRWLHQQTEKQRIIWGYKILFLDVLFPLDVKKIIFVDADQVVRADMKELVDLELGGAPYGYTPFCDSRTEMDGFRFWKSGYWRNHLQGRKYHISALYVVDLKRFRRIAAGDRLRGQYQALSQDPNSLSNLDQDLPNNMIHQVAIKSLPQEWLWCETWCDDNSKKKAKTIDLCNNPQTKEAKLTAAMRIVPEWKDYDNEIKQFQLKLGATEDHEEENEYQTSSRSTHESSHTEL</sequence>
<feature type="domain" description="UGGT thioredoxin-like" evidence="15">
    <location>
        <begin position="477"/>
        <end position="721"/>
    </location>
</feature>
<dbReference type="InterPro" id="IPR040692">
    <property type="entry name" value="UGGT_TRXL_3"/>
</dbReference>
<dbReference type="Pfam" id="PF18400">
    <property type="entry name" value="Thioredoxin_12"/>
    <property type="match status" value="1"/>
</dbReference>
<evidence type="ECO:0000256" key="4">
    <source>
        <dbReference type="ARBA" id="ARBA00006351"/>
    </source>
</evidence>
<dbReference type="Pfam" id="PF18403">
    <property type="entry name" value="Thioredoxin_15"/>
    <property type="match status" value="1"/>
</dbReference>
<evidence type="ECO:0000313" key="18">
    <source>
        <dbReference type="EMBL" id="KAF6204007.1"/>
    </source>
</evidence>
<dbReference type="GO" id="GO:0003980">
    <property type="term" value="F:UDP-glucose:glycoprotein glucosyltransferase activity"/>
    <property type="evidence" value="ECO:0007669"/>
    <property type="project" value="InterPro"/>
</dbReference>
<dbReference type="GO" id="GO:0005788">
    <property type="term" value="C:endoplasmic reticulum lumen"/>
    <property type="evidence" value="ECO:0007669"/>
    <property type="project" value="UniProtKB-SubCell"/>
</dbReference>
<feature type="domain" description="Glucosyltransferase 24 catalytic" evidence="17">
    <location>
        <begin position="1249"/>
        <end position="1515"/>
    </location>
</feature>
<dbReference type="InterPro" id="IPR040497">
    <property type="entry name" value="Glyco_transf_24"/>
</dbReference>
<dbReference type="InterPro" id="IPR040694">
    <property type="entry name" value="UGGT_TRXL_2"/>
</dbReference>
<dbReference type="EMBL" id="WIXP02000010">
    <property type="protein sequence ID" value="KAF6204007.1"/>
    <property type="molecule type" value="Genomic_DNA"/>
</dbReference>
<keyword evidence="19" id="KW-1185">Reference proteome</keyword>
<name>A0A8S9X4V6_APOLU</name>
<comment type="catalytic activity">
    <reaction evidence="11">
        <text>N(4)-(alpha-D-Man-(1-&gt;2)-alpha-D-Man-(1-&gt;2)-alpha-D-Man-(1-&gt;3)-[alpha-D-Man-(1-&gt;2)-alpha-D-Man-(1-&gt;3)-[alpha-D-Man-(1-&gt;2)-alpha-D-Man-(1-&gt;6)]-alpha-D-Man-(1-&gt;6)]-beta-D-Man-(1-&gt;4)-beta-D-GlcNAc-(1-&gt;4)-beta-D-GlcNAc)-L-asparaginyl-[protein] (N-glucan mannose isomer 9A1,2,3B1,2,3) + UDP-alpha-D-glucose = N(4)-(alpha-D-Glc-(1-&gt;3)-alpha-D-Man-(1-&gt;2)-alpha-D-Man-(1-&gt;2)-alpha-D-Man-(1-&gt;3)-[alpha-D-Man-(1-&gt;2)-alpha-D-Man-(1-&gt;3)-[alpha-D-Man-(1-&gt;2)-alpha-D-Man-(1-&gt;6)]-alpha-D-Man-(1-&gt;6)]-beta-D-Man-(1-&gt;4)-beta-D-GlcNAc-(1-&gt;4)-beta-D-GlcNAc)-L-asparaginyl-[protein] + UDP + H(+)</text>
        <dbReference type="Rhea" id="RHEA:61304"/>
        <dbReference type="Rhea" id="RHEA-COMP:14356"/>
        <dbReference type="Rhea" id="RHEA-COMP:14357"/>
        <dbReference type="ChEBI" id="CHEBI:15378"/>
        <dbReference type="ChEBI" id="CHEBI:58223"/>
        <dbReference type="ChEBI" id="CHEBI:58885"/>
        <dbReference type="ChEBI" id="CHEBI:59080"/>
        <dbReference type="ChEBI" id="CHEBI:139493"/>
    </reaction>
</comment>
<protein>
    <recommendedName>
        <fullName evidence="20">UDP-glucose:glycoprotein glucosyltransferase</fullName>
    </recommendedName>
</protein>
<dbReference type="Pfam" id="PF18404">
    <property type="entry name" value="Glyco_transf_24"/>
    <property type="match status" value="1"/>
</dbReference>
<dbReference type="Pfam" id="PF06427">
    <property type="entry name" value="UDP-g_GGTase"/>
    <property type="match status" value="1"/>
</dbReference>
<organism evidence="18 19">
    <name type="scientific">Apolygus lucorum</name>
    <name type="common">Small green plant bug</name>
    <name type="synonym">Lygocoris lucorum</name>
    <dbReference type="NCBI Taxonomy" id="248454"/>
    <lineage>
        <taxon>Eukaryota</taxon>
        <taxon>Metazoa</taxon>
        <taxon>Ecdysozoa</taxon>
        <taxon>Arthropoda</taxon>
        <taxon>Hexapoda</taxon>
        <taxon>Insecta</taxon>
        <taxon>Pterygota</taxon>
        <taxon>Neoptera</taxon>
        <taxon>Paraneoptera</taxon>
        <taxon>Hemiptera</taxon>
        <taxon>Heteroptera</taxon>
        <taxon>Panheteroptera</taxon>
        <taxon>Cimicomorpha</taxon>
        <taxon>Miridae</taxon>
        <taxon>Mirini</taxon>
        <taxon>Apolygus</taxon>
    </lineage>
</organism>
<evidence type="ECO:0000256" key="9">
    <source>
        <dbReference type="ARBA" id="ARBA00023180"/>
    </source>
</evidence>
<dbReference type="InterPro" id="IPR029044">
    <property type="entry name" value="Nucleotide-diphossugar_trans"/>
</dbReference>
<dbReference type="PANTHER" id="PTHR11226">
    <property type="entry name" value="UDP-GLUCOSE GLYCOPROTEIN:GLUCOSYLTRANSFERASE"/>
    <property type="match status" value="1"/>
</dbReference>
<evidence type="ECO:0000259" key="15">
    <source>
        <dbReference type="Pfam" id="PF18402"/>
    </source>
</evidence>
<evidence type="ECO:0000256" key="6">
    <source>
        <dbReference type="ARBA" id="ARBA00022679"/>
    </source>
</evidence>
<keyword evidence="7" id="KW-0732">Signal</keyword>
<dbReference type="Proteomes" id="UP000466442">
    <property type="component" value="Unassembled WGS sequence"/>
</dbReference>
<comment type="caution">
    <text evidence="18">The sequence shown here is derived from an EMBL/GenBank/DDBJ whole genome shotgun (WGS) entry which is preliminary data.</text>
</comment>
<proteinExistence type="inferred from homology"/>
<dbReference type="OrthoDB" id="27683at2759"/>
<evidence type="ECO:0000256" key="8">
    <source>
        <dbReference type="ARBA" id="ARBA00022824"/>
    </source>
</evidence>
<evidence type="ECO:0000256" key="7">
    <source>
        <dbReference type="ARBA" id="ARBA00022729"/>
    </source>
</evidence>
<evidence type="ECO:0000259" key="16">
    <source>
        <dbReference type="Pfam" id="PF18403"/>
    </source>
</evidence>
<keyword evidence="6" id="KW-0808">Transferase</keyword>
<dbReference type="InterPro" id="IPR009448">
    <property type="entry name" value="UDP-g_GGtrans"/>
</dbReference>
<evidence type="ECO:0000256" key="11">
    <source>
        <dbReference type="ARBA" id="ARBA00048456"/>
    </source>
</evidence>
<keyword evidence="9" id="KW-0325">Glycoprotein</keyword>
<keyword evidence="8" id="KW-0256">Endoplasmic reticulum</keyword>
<accession>A0A8S9X4V6</accession>
<dbReference type="GO" id="GO:0018279">
    <property type="term" value="P:protein N-linked glycosylation via asparagine"/>
    <property type="evidence" value="ECO:0007669"/>
    <property type="project" value="TreeGrafter"/>
</dbReference>
<evidence type="ECO:0000256" key="5">
    <source>
        <dbReference type="ARBA" id="ARBA00022676"/>
    </source>
</evidence>
<evidence type="ECO:0000259" key="13">
    <source>
        <dbReference type="Pfam" id="PF18400"/>
    </source>
</evidence>
<evidence type="ECO:0000256" key="1">
    <source>
        <dbReference type="ARBA" id="ARBA00001913"/>
    </source>
</evidence>
<evidence type="ECO:0000259" key="17">
    <source>
        <dbReference type="Pfam" id="PF18404"/>
    </source>
</evidence>
<evidence type="ECO:0000256" key="2">
    <source>
        <dbReference type="ARBA" id="ARBA00004319"/>
    </source>
</evidence>
<comment type="pathway">
    <text evidence="3">Protein modification; protein glycosylation.</text>
</comment>
<dbReference type="Gene3D" id="3.90.550.10">
    <property type="entry name" value="Spore Coat Polysaccharide Biosynthesis Protein SpsA, Chain A"/>
    <property type="match status" value="1"/>
</dbReference>
<comment type="cofactor">
    <cofactor evidence="1">
        <name>Ca(2+)</name>
        <dbReference type="ChEBI" id="CHEBI:29108"/>
    </cofactor>
</comment>
<dbReference type="FunFam" id="3.90.550.10:FF:000004">
    <property type="entry name" value="UDP-glucose glycoprotein glucosyltransferase 1"/>
    <property type="match status" value="1"/>
</dbReference>
<dbReference type="InterPro" id="IPR040525">
    <property type="entry name" value="UGGT_TRXL_4"/>
</dbReference>
<feature type="domain" description="UDP-glucose:glycoprotein glucosyltransferase thioredoxin-like" evidence="16">
    <location>
        <begin position="747"/>
        <end position="947"/>
    </location>
</feature>
<evidence type="ECO:0008006" key="20">
    <source>
        <dbReference type="Google" id="ProtNLM"/>
    </source>
</evidence>
<dbReference type="Pfam" id="PF18401">
    <property type="entry name" value="Thioredoxin_13"/>
    <property type="match status" value="1"/>
</dbReference>
<evidence type="ECO:0000256" key="3">
    <source>
        <dbReference type="ARBA" id="ARBA00004922"/>
    </source>
</evidence>
<feature type="domain" description="UGGT thioredoxin-like" evidence="13">
    <location>
        <begin position="83"/>
        <end position="265"/>
    </location>
</feature>
<comment type="similarity">
    <text evidence="4">Belongs to the glycosyltransferase 8 family.</text>
</comment>
<feature type="compositionally biased region" description="Basic and acidic residues" evidence="12">
    <location>
        <begin position="1538"/>
        <end position="1547"/>
    </location>
</feature>
<dbReference type="GO" id="GO:0051082">
    <property type="term" value="F:unfolded protein binding"/>
    <property type="evidence" value="ECO:0007669"/>
    <property type="project" value="TreeGrafter"/>
</dbReference>
<feature type="region of interest" description="Disordered" evidence="12">
    <location>
        <begin position="1519"/>
        <end position="1547"/>
    </location>
</feature>
<dbReference type="GO" id="GO:0036503">
    <property type="term" value="P:ERAD pathway"/>
    <property type="evidence" value="ECO:0007669"/>
    <property type="project" value="TreeGrafter"/>
</dbReference>
<dbReference type="SUPFAM" id="SSF53448">
    <property type="entry name" value="Nucleotide-diphospho-sugar transferases"/>
    <property type="match status" value="1"/>
</dbReference>
<comment type="subcellular location">
    <subcellularLocation>
        <location evidence="2">Endoplasmic reticulum lumen</location>
    </subcellularLocation>
</comment>
<feature type="domain" description="UGGT thioredoxin-like" evidence="14">
    <location>
        <begin position="336"/>
        <end position="463"/>
    </location>
</feature>
<evidence type="ECO:0000259" key="14">
    <source>
        <dbReference type="Pfam" id="PF18401"/>
    </source>
</evidence>
<keyword evidence="5" id="KW-0328">Glycosyltransferase</keyword>
<dbReference type="InterPro" id="IPR040693">
    <property type="entry name" value="UGGT_TRXL_1"/>
</dbReference>
<evidence type="ECO:0000313" key="19">
    <source>
        <dbReference type="Proteomes" id="UP000466442"/>
    </source>
</evidence>
<dbReference type="PANTHER" id="PTHR11226:SF0">
    <property type="entry name" value="UDP-GLUCOSE:GLYCOPROTEIN GLUCOSYLTRANSFERASE"/>
    <property type="match status" value="1"/>
</dbReference>
<dbReference type="Pfam" id="PF18402">
    <property type="entry name" value="Thioredoxin_14"/>
    <property type="match status" value="1"/>
</dbReference>
<dbReference type="CDD" id="cd06432">
    <property type="entry name" value="GT8_HUGT1_C_like"/>
    <property type="match status" value="1"/>
</dbReference>
<reference evidence="18" key="1">
    <citation type="journal article" date="2021" name="Mol. Ecol. Resour.">
        <title>Apolygus lucorum genome provides insights into omnivorousness and mesophyll feeding.</title>
        <authorList>
            <person name="Liu Y."/>
            <person name="Liu H."/>
            <person name="Wang H."/>
            <person name="Huang T."/>
            <person name="Liu B."/>
            <person name="Yang B."/>
            <person name="Yin L."/>
            <person name="Li B."/>
            <person name="Zhang Y."/>
            <person name="Zhang S."/>
            <person name="Jiang F."/>
            <person name="Zhang X."/>
            <person name="Ren Y."/>
            <person name="Wang B."/>
            <person name="Wang S."/>
            <person name="Lu Y."/>
            <person name="Wu K."/>
            <person name="Fan W."/>
            <person name="Wang G."/>
        </authorList>
    </citation>
    <scope>NUCLEOTIDE SEQUENCE</scope>
    <source>
        <strain evidence="18">12Hb</strain>
    </source>
</reference>
<feature type="region of interest" description="Disordered" evidence="12">
    <location>
        <begin position="285"/>
        <end position="304"/>
    </location>
</feature>
<gene>
    <name evidence="18" type="ORF">GE061_002346</name>
</gene>
<evidence type="ECO:0000256" key="10">
    <source>
        <dbReference type="ARBA" id="ARBA00045874"/>
    </source>
</evidence>
<evidence type="ECO:0000256" key="12">
    <source>
        <dbReference type="SAM" id="MobiDB-lite"/>
    </source>
</evidence>
<comment type="function">
    <text evidence="10">Recognizes glycoproteins with minor folding defects. Reglucosylates single N-glycans near the misfolded part of the protein, thus providing quality control for protein folding in the endoplasmic reticulum. Reglucosylated proteins are recognized by calreticulin for recycling to the endoplasmic reticulum and refolding or degradation.</text>
</comment>